<organism evidence="8 9">
    <name type="scientific">Elliptochloris bilobata</name>
    <dbReference type="NCBI Taxonomy" id="381761"/>
    <lineage>
        <taxon>Eukaryota</taxon>
        <taxon>Viridiplantae</taxon>
        <taxon>Chlorophyta</taxon>
        <taxon>core chlorophytes</taxon>
        <taxon>Trebouxiophyceae</taxon>
        <taxon>Trebouxiophyceae incertae sedis</taxon>
        <taxon>Elliptochloris clade</taxon>
        <taxon>Elliptochloris</taxon>
    </lineage>
</organism>
<evidence type="ECO:0000256" key="4">
    <source>
        <dbReference type="ARBA" id="ARBA00023136"/>
    </source>
</evidence>
<comment type="caution">
    <text evidence="8">The sequence shown here is derived from an EMBL/GenBank/DDBJ whole genome shotgun (WGS) entry which is preliminary data.</text>
</comment>
<dbReference type="GO" id="GO:0016020">
    <property type="term" value="C:membrane"/>
    <property type="evidence" value="ECO:0007669"/>
    <property type="project" value="UniProtKB-SubCell"/>
</dbReference>
<comment type="subcellular location">
    <subcellularLocation>
        <location evidence="1">Membrane</location>
        <topology evidence="1">Multi-pass membrane protein</topology>
    </subcellularLocation>
</comment>
<dbReference type="InterPro" id="IPR004853">
    <property type="entry name" value="Sugar_P_trans_dom"/>
</dbReference>
<feature type="transmembrane region" description="Helical" evidence="6">
    <location>
        <begin position="207"/>
        <end position="226"/>
    </location>
</feature>
<feature type="transmembrane region" description="Helical" evidence="6">
    <location>
        <begin position="246"/>
        <end position="265"/>
    </location>
</feature>
<keyword evidence="9" id="KW-1185">Reference proteome</keyword>
<evidence type="ECO:0000256" key="3">
    <source>
        <dbReference type="ARBA" id="ARBA00022989"/>
    </source>
</evidence>
<sequence>MLERGAGGAESSGLRSIPEDKAFLQSPRPSGETRHASLRHALQNSLVRTALKNGALICTWYFFSTLLSLWNRTLLGKGHGIFGKGAFPAPMLMSSLQFASQIFMARLVLAAGLVKRKNPEKLSWHQYCIQVVPNGTATGLDIGLSNFSLSLITLSFYTMCKSTTPIFLLAFCFLWGIEKPSWSLAGVVGVISAGLALLVAGETQFDALGFALVMAASALSGLRWTITQLQLQGSEGHGSSGGPVEVLLSLMPVMSVTVGVMSLLVERLWAVMPGSPYFDSAAALALTGGLMLFGGLIAFLMVWVEFTVINETSALTFMVAGTFKEIVTVVAAVVFLGESFSRINALGLCVLVAGVFLFNWSKYRKIARGQARGGKPPGGAGAAHREDGNDADEEAVRLVSRATSGVGNGGPGSAGSSPRAPASAFAIGVSQDSTQLRATSLAPLGAERAAVANGIS</sequence>
<name>A0AAW1QAW7_9CHLO</name>
<evidence type="ECO:0000313" key="9">
    <source>
        <dbReference type="Proteomes" id="UP001445335"/>
    </source>
</evidence>
<accession>A0AAW1QAW7</accession>
<feature type="region of interest" description="Disordered" evidence="5">
    <location>
        <begin position="402"/>
        <end position="421"/>
    </location>
</feature>
<evidence type="ECO:0000256" key="1">
    <source>
        <dbReference type="ARBA" id="ARBA00004141"/>
    </source>
</evidence>
<evidence type="ECO:0000313" key="8">
    <source>
        <dbReference type="EMBL" id="KAK9819261.1"/>
    </source>
</evidence>
<feature type="transmembrane region" description="Helical" evidence="6">
    <location>
        <begin position="91"/>
        <end position="114"/>
    </location>
</feature>
<evidence type="ECO:0000259" key="7">
    <source>
        <dbReference type="Pfam" id="PF03151"/>
    </source>
</evidence>
<feature type="transmembrane region" description="Helical" evidence="6">
    <location>
        <begin position="315"/>
        <end position="336"/>
    </location>
</feature>
<dbReference type="InterPro" id="IPR050186">
    <property type="entry name" value="TPT_transporter"/>
</dbReference>
<feature type="region of interest" description="Disordered" evidence="5">
    <location>
        <begin position="369"/>
        <end position="389"/>
    </location>
</feature>
<feature type="transmembrane region" description="Helical" evidence="6">
    <location>
        <begin position="277"/>
        <end position="303"/>
    </location>
</feature>
<dbReference type="PANTHER" id="PTHR11132">
    <property type="entry name" value="SOLUTE CARRIER FAMILY 35"/>
    <property type="match status" value="1"/>
</dbReference>
<evidence type="ECO:0000256" key="5">
    <source>
        <dbReference type="SAM" id="MobiDB-lite"/>
    </source>
</evidence>
<keyword evidence="2 6" id="KW-0812">Transmembrane</keyword>
<dbReference type="Proteomes" id="UP001445335">
    <property type="component" value="Unassembled WGS sequence"/>
</dbReference>
<dbReference type="EMBL" id="JALJOU010000124">
    <property type="protein sequence ID" value="KAK9819261.1"/>
    <property type="molecule type" value="Genomic_DNA"/>
</dbReference>
<reference evidence="8 9" key="1">
    <citation type="journal article" date="2024" name="Nat. Commun.">
        <title>Phylogenomics reveals the evolutionary origins of lichenization in chlorophyte algae.</title>
        <authorList>
            <person name="Puginier C."/>
            <person name="Libourel C."/>
            <person name="Otte J."/>
            <person name="Skaloud P."/>
            <person name="Haon M."/>
            <person name="Grisel S."/>
            <person name="Petersen M."/>
            <person name="Berrin J.G."/>
            <person name="Delaux P.M."/>
            <person name="Dal Grande F."/>
            <person name="Keller J."/>
        </authorList>
    </citation>
    <scope>NUCLEOTIDE SEQUENCE [LARGE SCALE GENOMIC DNA]</scope>
    <source>
        <strain evidence="8 9">SAG 245.80</strain>
    </source>
</reference>
<feature type="transmembrane region" description="Helical" evidence="6">
    <location>
        <begin position="343"/>
        <end position="360"/>
    </location>
</feature>
<feature type="domain" description="Sugar phosphate transporter" evidence="7">
    <location>
        <begin position="53"/>
        <end position="359"/>
    </location>
</feature>
<feature type="transmembrane region" description="Helical" evidence="6">
    <location>
        <begin position="54"/>
        <end position="71"/>
    </location>
</feature>
<dbReference type="AlphaFoldDB" id="A0AAW1QAW7"/>
<feature type="transmembrane region" description="Helical" evidence="6">
    <location>
        <begin position="182"/>
        <end position="200"/>
    </location>
</feature>
<keyword evidence="4 6" id="KW-0472">Membrane</keyword>
<evidence type="ECO:0000256" key="6">
    <source>
        <dbReference type="SAM" id="Phobius"/>
    </source>
</evidence>
<proteinExistence type="predicted"/>
<protein>
    <recommendedName>
        <fullName evidence="7">Sugar phosphate transporter domain-containing protein</fullName>
    </recommendedName>
</protein>
<feature type="transmembrane region" description="Helical" evidence="6">
    <location>
        <begin position="154"/>
        <end position="176"/>
    </location>
</feature>
<gene>
    <name evidence="8" type="ORF">WJX81_007119</name>
</gene>
<feature type="compositionally biased region" description="Gly residues" evidence="5">
    <location>
        <begin position="371"/>
        <end position="381"/>
    </location>
</feature>
<evidence type="ECO:0000256" key="2">
    <source>
        <dbReference type="ARBA" id="ARBA00022692"/>
    </source>
</evidence>
<dbReference type="Pfam" id="PF03151">
    <property type="entry name" value="TPT"/>
    <property type="match status" value="1"/>
</dbReference>
<keyword evidence="3 6" id="KW-1133">Transmembrane helix</keyword>